<sequence>MSNNVETMRDFLVSLGFDVDESGAKKFSSVLGEITSTAFKAGAAVEGLAAVIIGFTAQISKGLDDLYWQAQRTGATANSIKSLGYAVKQAGGDINGFNQSVERLGAFLRNTPGGEGFLKNIGVQTRDANGNLRDTASLVALVGDRLSKMPMYRATAFGQALGIDENTLLAMRRGLHGYSSEYTMMMKAIGYNPDLAAKQGNAFMTQFSKLTAAMGIGKDKIGGELARVLTPSIARFTELLVKNFPTIEKIILKIVNAILTLTEILNHLVYRAAKGIRDLIGWWNALDDSSKGLIKTFGLVLAAWWALNKGFLTSPIGLMIAALTALFLLWDDYQTWKEGGKSAIDWSEWEGTIEAAEKGINDIWKGVSDFVEMVGGWETVLWGFAVFLGGKWLASILGSLGKVGGAATGLLASLNKMVPIISGLMAAYYLWENKEDIAQGIEESFDYTVRHLKRSIGGVFESLGIDHPWTSRHQGGEITPSNADIPTGDKVRDDLAARAQRGEISYEEANALNRNRHSVAGLVANQISSSGGLSFAGTKAPKGIRNNNPLNLVYAKQRGASKENGSIFATFGSAYDGIRANVKQLMMYYNGTSQAAGYQKLQTVEDIIKFWAPKNHKNNDTVGYIKRVSKELGVKRNQKLDLNDPDVMHALIRAMSLVENSNQFPYSKELVTAAITGAPDPTIKPSTPINLNTESMSRAASNLGSMGQSGQFVPEYLIRNDSNSSKQVSINPIYNINVTGGQSPYETATLTGESVGRQNQILVRNLENKVG</sequence>
<comment type="caution">
    <text evidence="1">The sequence shown here is derived from an EMBL/GenBank/DDBJ whole genome shotgun (WGS) entry which is preliminary data.</text>
</comment>
<name>A0A1S1HRH2_PROST</name>
<dbReference type="EMBL" id="LVIE01000090">
    <property type="protein sequence ID" value="OHT24999.1"/>
    <property type="molecule type" value="Genomic_DNA"/>
</dbReference>
<gene>
    <name evidence="1" type="ORF">A3Q29_16520</name>
</gene>
<evidence type="ECO:0000313" key="2">
    <source>
        <dbReference type="Proteomes" id="UP000179588"/>
    </source>
</evidence>
<keyword evidence="2" id="KW-1185">Reference proteome</keyword>
<organism evidence="1 2">
    <name type="scientific">Providencia stuartii</name>
    <dbReference type="NCBI Taxonomy" id="588"/>
    <lineage>
        <taxon>Bacteria</taxon>
        <taxon>Pseudomonadati</taxon>
        <taxon>Pseudomonadota</taxon>
        <taxon>Gammaproteobacteria</taxon>
        <taxon>Enterobacterales</taxon>
        <taxon>Morganellaceae</taxon>
        <taxon>Providencia</taxon>
    </lineage>
</organism>
<dbReference type="Proteomes" id="UP000179588">
    <property type="component" value="Unassembled WGS sequence"/>
</dbReference>
<dbReference type="AlphaFoldDB" id="A0A1S1HRH2"/>
<proteinExistence type="predicted"/>
<evidence type="ECO:0000313" key="1">
    <source>
        <dbReference type="EMBL" id="OHT24999.1"/>
    </source>
</evidence>
<accession>A0A1S1HRH2</accession>
<reference evidence="1 2" key="1">
    <citation type="submission" date="2016-03" db="EMBL/GenBank/DDBJ databases">
        <title>Genome sequence of Providencia stuartii strain, isolated from the salivary glands of larval Lucilia sericata.</title>
        <authorList>
            <person name="Yuan Y."/>
            <person name="Zhang Y."/>
            <person name="Fu S."/>
            <person name="Crippen T.L."/>
            <person name="Visi D."/>
            <person name="Benbow M.E."/>
            <person name="Allen M."/>
            <person name="Tomberlin J.K."/>
            <person name="Sze S.-H."/>
            <person name="Tarone A.M."/>
        </authorList>
    </citation>
    <scope>NUCLEOTIDE SEQUENCE [LARGE SCALE GENOMIC DNA]</scope>
    <source>
        <strain evidence="1 2">Crippen</strain>
    </source>
</reference>
<protein>
    <submittedName>
        <fullName evidence="1">Uncharacterized protein</fullName>
    </submittedName>
</protein>